<dbReference type="Proteomes" id="UP000008370">
    <property type="component" value="Unassembled WGS sequence"/>
</dbReference>
<feature type="compositionally biased region" description="Basic and acidic residues" evidence="1">
    <location>
        <begin position="739"/>
        <end position="756"/>
    </location>
</feature>
<dbReference type="RefSeq" id="XP_007393229.1">
    <property type="nucleotide sequence ID" value="XM_007393167.1"/>
</dbReference>
<feature type="compositionally biased region" description="Low complexity" evidence="1">
    <location>
        <begin position="574"/>
        <end position="611"/>
    </location>
</feature>
<evidence type="ECO:0000313" key="2">
    <source>
        <dbReference type="EMBL" id="EKM57888.1"/>
    </source>
</evidence>
<feature type="region of interest" description="Disordered" evidence="1">
    <location>
        <begin position="151"/>
        <end position="268"/>
    </location>
</feature>
<organism evidence="2 3">
    <name type="scientific">Phanerochaete carnosa (strain HHB-10118-sp)</name>
    <name type="common">White-rot fungus</name>
    <name type="synonym">Peniophora carnosa</name>
    <dbReference type="NCBI Taxonomy" id="650164"/>
    <lineage>
        <taxon>Eukaryota</taxon>
        <taxon>Fungi</taxon>
        <taxon>Dikarya</taxon>
        <taxon>Basidiomycota</taxon>
        <taxon>Agaricomycotina</taxon>
        <taxon>Agaricomycetes</taxon>
        <taxon>Polyporales</taxon>
        <taxon>Phanerochaetaceae</taxon>
        <taxon>Phanerochaete</taxon>
    </lineage>
</organism>
<dbReference type="EMBL" id="JH930470">
    <property type="protein sequence ID" value="EKM57888.1"/>
    <property type="molecule type" value="Genomic_DNA"/>
</dbReference>
<sequence length="756" mass="80018">MLSLCLLIRRNRRRSRVSPEGTNTGTSSFWNRSTTLFSIRRDDTRRQTPIWTGWEFVEAEADSQGSRGSRNGGHESPPHSPGEGSPRGSGEEADPFLTRRSVRSATLADETQTKSDTLVSMPAAAVLGSGTPRSSPPQGGHIIPRDVLARMAESEQEESSPYSIRIVHPSPPQDQSPLLPPPPLDPDGLAGLGVRNQARPISDRSVGSQKTQDQSMYSEKSGASLETDPAELLVAQRVKVGATPSHSRLATIESASEPSRSSSALGLSGLSSRLGRLSWFRRMSSSGPSTSPSDTRQDTAADSYTRTPPRASRNGSPRHSRRGSVSGSTRLLDDADLEAGPVSPTQRPPRRNSGLGLGLLAAGDRPMSSVSAKSTVSASGNTVYHSARSRPASSVVDFPMPVTAPDAQERLSHAPAGSDAAFAGPPPAYAVVDDNSSNHASNGSNGNSDRAIPPSRVERPPSEIDILDIPAPGPASPFISARPAFPPGLIPLPQQWRDSYTTDGSSPTSAGVAIDILDDTPPTALEGWRDLSGAGERRQTFGVVSMPWSVGPSPKANPSAFQPPAVQQADPATSHHASLHSLPSHLRVPSSRSATDSAPSSQHSQGGSASSRPSQRSQLRDVSTFSEESEESRHDVPPLRSPPLSAVRGSFASMQGASRRVSTRRLSQQPSQHLAADPPSLQALPVQGPPPAYMAPLLGTINSATSDTHSSVTTAMTDPITGAIMHFPSLPYARGQQTDARRESRSEESGTEEEHW</sequence>
<accession>K5W224</accession>
<dbReference type="HOGENOM" id="CLU_007969_0_0_1"/>
<feature type="region of interest" description="Disordered" evidence="1">
    <location>
        <begin position="729"/>
        <end position="756"/>
    </location>
</feature>
<dbReference type="OrthoDB" id="2563978at2759"/>
<feature type="compositionally biased region" description="Low complexity" evidence="1">
    <location>
        <begin position="358"/>
        <end position="379"/>
    </location>
</feature>
<dbReference type="KEGG" id="pco:PHACADRAFT_251785"/>
<evidence type="ECO:0000313" key="3">
    <source>
        <dbReference type="Proteomes" id="UP000008370"/>
    </source>
</evidence>
<feature type="compositionally biased region" description="Low complexity" evidence="1">
    <location>
        <begin position="435"/>
        <end position="448"/>
    </location>
</feature>
<feature type="compositionally biased region" description="Pro residues" evidence="1">
    <location>
        <begin position="169"/>
        <end position="185"/>
    </location>
</feature>
<evidence type="ECO:0000256" key="1">
    <source>
        <dbReference type="SAM" id="MobiDB-lite"/>
    </source>
</evidence>
<protein>
    <submittedName>
        <fullName evidence="2">Uncharacterized protein</fullName>
    </submittedName>
</protein>
<proteinExistence type="predicted"/>
<dbReference type="InParanoid" id="K5W224"/>
<feature type="compositionally biased region" description="Low complexity" evidence="1">
    <location>
        <begin position="253"/>
        <end position="268"/>
    </location>
</feature>
<dbReference type="AlphaFoldDB" id="K5W224"/>
<feature type="compositionally biased region" description="Low complexity" evidence="1">
    <location>
        <begin position="282"/>
        <end position="293"/>
    </location>
</feature>
<feature type="region of interest" description="Disordered" evidence="1">
    <location>
        <begin position="282"/>
        <end position="689"/>
    </location>
</feature>
<name>K5W224_PHACS</name>
<feature type="region of interest" description="Disordered" evidence="1">
    <location>
        <begin position="54"/>
        <end position="120"/>
    </location>
</feature>
<keyword evidence="3" id="KW-1185">Reference proteome</keyword>
<gene>
    <name evidence="2" type="ORF">PHACADRAFT_251785</name>
</gene>
<reference evidence="2 3" key="1">
    <citation type="journal article" date="2012" name="BMC Genomics">
        <title>Comparative genomics of the white-rot fungi, Phanerochaete carnosa and P. chrysosporium, to elucidate the genetic basis of the distinct wood types they colonize.</title>
        <authorList>
            <person name="Suzuki H."/>
            <person name="MacDonald J."/>
            <person name="Syed K."/>
            <person name="Salamov A."/>
            <person name="Hori C."/>
            <person name="Aerts A."/>
            <person name="Henrissat B."/>
            <person name="Wiebenga A."/>
            <person name="vanKuyk P.A."/>
            <person name="Barry K."/>
            <person name="Lindquist E."/>
            <person name="LaButti K."/>
            <person name="Lapidus A."/>
            <person name="Lucas S."/>
            <person name="Coutinho P."/>
            <person name="Gong Y."/>
            <person name="Samejima M."/>
            <person name="Mahadevan R."/>
            <person name="Abou-Zaid M."/>
            <person name="de Vries R.P."/>
            <person name="Igarashi K."/>
            <person name="Yadav J.S."/>
            <person name="Grigoriev I.V."/>
            <person name="Master E.R."/>
        </authorList>
    </citation>
    <scope>NUCLEOTIDE SEQUENCE [LARGE SCALE GENOMIC DNA]</scope>
    <source>
        <strain evidence="2 3">HHB-10118-sp</strain>
    </source>
</reference>
<feature type="compositionally biased region" description="Polar residues" evidence="1">
    <location>
        <begin position="496"/>
        <end position="509"/>
    </location>
</feature>
<dbReference type="GeneID" id="18915319"/>
<feature type="compositionally biased region" description="Polar residues" evidence="1">
    <location>
        <begin position="205"/>
        <end position="218"/>
    </location>
</feature>
<feature type="compositionally biased region" description="Polar residues" evidence="1">
    <location>
        <begin position="612"/>
        <end position="626"/>
    </location>
</feature>